<dbReference type="GeneID" id="78818117"/>
<protein>
    <submittedName>
        <fullName evidence="1">Uncharacterized protein</fullName>
    </submittedName>
</protein>
<dbReference type="EMBL" id="CP000678">
    <property type="protein sequence ID" value="ABQ87675.1"/>
    <property type="molecule type" value="Genomic_DNA"/>
</dbReference>
<name>A5UN97_METS3</name>
<dbReference type="HOGENOM" id="CLU_1745582_0_0_2"/>
<dbReference type="KEGG" id="msi:Msm_1470"/>
<dbReference type="eggNOG" id="arCOG12643">
    <property type="taxonomic scope" value="Archaea"/>
</dbReference>
<gene>
    <name evidence="1" type="ordered locus">Msm_1470</name>
</gene>
<dbReference type="BioCyc" id="MSMI420247:GHWZ-1508-MONOMER"/>
<reference evidence="1 2" key="1">
    <citation type="journal article" date="2007" name="Proc. Natl. Acad. Sci. U.S.A.">
        <title>Genomic and metabolic adaptations of Methanobrevibacter smithii to the human gut.</title>
        <authorList>
            <person name="Samuel B.S."/>
            <person name="Hansen E.E."/>
            <person name="Manchester J.K."/>
            <person name="Coutinho P.M."/>
            <person name="Henrissat B."/>
            <person name="Fulton R."/>
            <person name="Latreille P."/>
            <person name="Kim K."/>
            <person name="Wilson R.K."/>
            <person name="Gordon J.I."/>
        </authorList>
    </citation>
    <scope>NUCLEOTIDE SEQUENCE [LARGE SCALE GENOMIC DNA]</scope>
    <source>
        <strain evidence="2">ATCC 35061 / DSM 861 / OCM 144 / PS</strain>
    </source>
</reference>
<dbReference type="EnsemblBacteria" id="ABQ87675">
    <property type="protein sequence ID" value="ABQ87675"/>
    <property type="gene ID" value="Msm_1470"/>
</dbReference>
<evidence type="ECO:0000313" key="2">
    <source>
        <dbReference type="Proteomes" id="UP000001992"/>
    </source>
</evidence>
<sequence>MELYTIAITRLNTGFQNIGEIIQKNADELQNNNPEAIKILIEEIKNTTPSFKNSAKDFNRMYLDIVDSLNQKEVNYNEYEPFFKYINQIFPQYQESLVKSIGNLKNIGIDNSELDQAIADLDNAIMEIVNTFTNLLKIAIDYVDSTKDILKKH</sequence>
<dbReference type="PATRIC" id="fig|420247.28.peg.1463"/>
<dbReference type="Proteomes" id="UP000001992">
    <property type="component" value="Chromosome"/>
</dbReference>
<keyword evidence="2" id="KW-1185">Reference proteome</keyword>
<evidence type="ECO:0000313" key="1">
    <source>
        <dbReference type="EMBL" id="ABQ87675.1"/>
    </source>
</evidence>
<organism evidence="1 2">
    <name type="scientific">Methanobrevibacter smithii (strain ATCC 35061 / DSM 861 / OCM 144 / PS)</name>
    <dbReference type="NCBI Taxonomy" id="420247"/>
    <lineage>
        <taxon>Archaea</taxon>
        <taxon>Methanobacteriati</taxon>
        <taxon>Methanobacteriota</taxon>
        <taxon>Methanomada group</taxon>
        <taxon>Methanobacteria</taxon>
        <taxon>Methanobacteriales</taxon>
        <taxon>Methanobacteriaceae</taxon>
        <taxon>Methanobrevibacter</taxon>
    </lineage>
</organism>
<accession>A5UN97</accession>
<proteinExistence type="predicted"/>
<dbReference type="AlphaFoldDB" id="A5UN97"/>
<dbReference type="RefSeq" id="WP_011954532.1">
    <property type="nucleotide sequence ID" value="NC_009515.1"/>
</dbReference>